<dbReference type="Proteomes" id="UP000229340">
    <property type="component" value="Plasmid pNP7-1"/>
</dbReference>
<evidence type="ECO:0000313" key="1">
    <source>
        <dbReference type="EMBL" id="ATR79604.1"/>
    </source>
</evidence>
<sequence>MKEWLITPPEEFLKRLNNNKAGKPFDARDLVFGEGYTPNNVKRLIDATNSKPEQLASELALRIESLMAPYKELTYIEFMSLVNHLRPKLIEKGIAINEVCIEVGYAPYNLVLLIEALGWQADDFGSYIGWSEMKVRTHTTSDTNKDYFRQLSYEAWQQVLAVVCTLQEHSIKLSGMAQTNRFTFADGHIEHSLLRTRISSHYTHTPVTFANGTDVLINIG</sequence>
<proteinExistence type="predicted"/>
<geneLocation type="plasmid" evidence="3">
    <name>pnp7-1</name>
</geneLocation>
<reference evidence="1" key="3">
    <citation type="journal article" date="2018" name="Misainmurhag Hoiji">
        <title>Complete genome sequence of multidrug-resistant Moraxella osloensis NP7 with multiple plasmids isolated from human skin.</title>
        <authorList>
            <person name="Ganzorig M."/>
            <person name="Lim J.Y."/>
            <person name="Hwang I."/>
            <person name="Lee K."/>
        </authorList>
    </citation>
    <scope>NUCLEOTIDE SEQUENCE</scope>
    <source>
        <strain evidence="1">NP7</strain>
        <plasmid evidence="1">pNP7-1</plasmid>
    </source>
</reference>
<accession>A0A2D2LX47</accession>
<reference evidence="2" key="4">
    <citation type="submission" date="2019-04" db="EMBL/GenBank/DDBJ databases">
        <title>Moraxella osloensis CCUG 73412, isolated from corneal scrapings as causative agent of keratitis.</title>
        <authorList>
            <person name="Connolly G."/>
            <person name="Jaen-Luchoro D."/>
            <person name="Pinyeiro-Iglesias B."/>
            <person name="Curry A."/>
            <person name="Knowles S."/>
            <person name="Moore E.R.B."/>
        </authorList>
    </citation>
    <scope>NUCLEOTIDE SEQUENCE</scope>
    <source>
        <strain evidence="2">CCUG 73412</strain>
    </source>
</reference>
<name>A0A2D2LX47_FAUOS</name>
<dbReference type="AlphaFoldDB" id="A0A2D2LX47"/>
<organism evidence="1 3">
    <name type="scientific">Faucicola osloensis</name>
    <name type="common">Moraxella osloensis</name>
    <dbReference type="NCBI Taxonomy" id="34062"/>
    <lineage>
        <taxon>Bacteria</taxon>
        <taxon>Pseudomonadati</taxon>
        <taxon>Pseudomonadota</taxon>
        <taxon>Gammaproteobacteria</taxon>
        <taxon>Moraxellales</taxon>
        <taxon>Moraxellaceae</taxon>
        <taxon>Faucicola</taxon>
    </lineage>
</organism>
<protein>
    <submittedName>
        <fullName evidence="1">Uncharacterized protein</fullName>
    </submittedName>
</protein>
<gene>
    <name evidence="2" type="ORF">E6P75_08820</name>
    <name evidence="1" type="ORF">NP7_09550</name>
</gene>
<reference evidence="1" key="2">
    <citation type="journal article" date="2018" name="Genome Announc.">
        <title>Complete Genome Sequences of Three Moraxella osloensis Strains Isolated from Human Skin.</title>
        <authorList>
            <person name="Lim J.Y."/>
            <person name="Hwang I."/>
            <person name="Ganzorig M."/>
            <person name="Huang S.L."/>
            <person name="Cho G.S."/>
            <person name="Franz C.M.A.P."/>
            <person name="Lee K."/>
        </authorList>
    </citation>
    <scope>NUCLEOTIDE SEQUENCE</scope>
    <source>
        <strain evidence="1">NP7</strain>
        <plasmid evidence="1">pNP7-1</plasmid>
    </source>
</reference>
<dbReference type="EMBL" id="CP024444">
    <property type="protein sequence ID" value="ATR79604.1"/>
    <property type="molecule type" value="Genomic_DNA"/>
</dbReference>
<reference evidence="3" key="1">
    <citation type="submission" date="2017-10" db="EMBL/GenBank/DDBJ databases">
        <title>Complete genome sequence of Moraxella osloensis NP7 isolated from human skin.</title>
        <authorList>
            <person name="Lee K."/>
            <person name="Lim J.Y."/>
            <person name="Hwang I."/>
        </authorList>
    </citation>
    <scope>NUCLEOTIDE SEQUENCE [LARGE SCALE GENOMIC DNA]</scope>
    <source>
        <strain evidence="3">NP7</strain>
        <plasmid evidence="3">pnp7-1</plasmid>
    </source>
</reference>
<geneLocation type="plasmid" evidence="1">
    <name>pNP7-1</name>
</geneLocation>
<evidence type="ECO:0000313" key="3">
    <source>
        <dbReference type="Proteomes" id="UP000229340"/>
    </source>
</evidence>
<evidence type="ECO:0000313" key="2">
    <source>
        <dbReference type="EMBL" id="MDI4510306.1"/>
    </source>
</evidence>
<dbReference type="RefSeq" id="WP_100270973.1">
    <property type="nucleotide sequence ID" value="NZ_CP024444.1"/>
</dbReference>
<keyword evidence="1" id="KW-0614">Plasmid</keyword>
<dbReference type="EMBL" id="SSCJ01000007">
    <property type="protein sequence ID" value="MDI4510306.1"/>
    <property type="molecule type" value="Genomic_DNA"/>
</dbReference>